<dbReference type="KEGG" id="ipo:Ilyop_1885"/>
<evidence type="ECO:0000313" key="2">
    <source>
        <dbReference type="Proteomes" id="UP000006875"/>
    </source>
</evidence>
<sequence length="30" mass="3556">MRFPLLIGIVILSVFIVTELKKRKNKKDKK</sequence>
<proteinExistence type="predicted"/>
<keyword evidence="2" id="KW-1185">Reference proteome</keyword>
<evidence type="ECO:0000313" key="1">
    <source>
        <dbReference type="EMBL" id="ADO83656.1"/>
    </source>
</evidence>
<accession>E3HAC6</accession>
<reference evidence="1 2" key="1">
    <citation type="journal article" date="2010" name="Stand. Genomic Sci.">
        <title>Complete genome sequence of Ilyobacter polytropus type strain (CuHbu1).</title>
        <authorList>
            <person name="Sikorski J."/>
            <person name="Chertkov O."/>
            <person name="Lapidus A."/>
            <person name="Nolan M."/>
            <person name="Lucas S."/>
            <person name="Del Rio T.G."/>
            <person name="Tice H."/>
            <person name="Cheng J.F."/>
            <person name="Tapia R."/>
            <person name="Han C."/>
            <person name="Goodwin L."/>
            <person name="Pitluck S."/>
            <person name="Liolios K."/>
            <person name="Ivanova N."/>
            <person name="Mavromatis K."/>
            <person name="Mikhailova N."/>
            <person name="Pati A."/>
            <person name="Chen A."/>
            <person name="Palaniappan K."/>
            <person name="Land M."/>
            <person name="Hauser L."/>
            <person name="Chang Y.J."/>
            <person name="Jeffries C.D."/>
            <person name="Brambilla E."/>
            <person name="Yasawong M."/>
            <person name="Rohde M."/>
            <person name="Pukall R."/>
            <person name="Spring S."/>
            <person name="Goker M."/>
            <person name="Woyke T."/>
            <person name="Bristow J."/>
            <person name="Eisen J.A."/>
            <person name="Markowitz V."/>
            <person name="Hugenholtz P."/>
            <person name="Kyrpides N.C."/>
            <person name="Klenk H.P."/>
        </authorList>
    </citation>
    <scope>NUCLEOTIDE SEQUENCE [LARGE SCALE GENOMIC DNA]</scope>
    <source>
        <strain evidence="2">ATCC 51220 / DSM 2926 / LMG 16218 / CuHBu1</strain>
    </source>
</reference>
<dbReference type="EMBL" id="CP002281">
    <property type="protein sequence ID" value="ADO83656.1"/>
    <property type="molecule type" value="Genomic_DNA"/>
</dbReference>
<dbReference type="AlphaFoldDB" id="E3HAC6"/>
<gene>
    <name evidence="1" type="ordered locus">Ilyop_1885</name>
</gene>
<name>E3HAC6_ILYPC</name>
<dbReference type="STRING" id="572544.Ilyop_1885"/>
<protein>
    <submittedName>
        <fullName evidence="1">Uncharacterized protein</fullName>
    </submittedName>
</protein>
<organism evidence="1 2">
    <name type="scientific">Ilyobacter polytropus (strain ATCC 51220 / DSM 2926 / LMG 16218 / CuHBu1)</name>
    <dbReference type="NCBI Taxonomy" id="572544"/>
    <lineage>
        <taxon>Bacteria</taxon>
        <taxon>Fusobacteriati</taxon>
        <taxon>Fusobacteriota</taxon>
        <taxon>Fusobacteriia</taxon>
        <taxon>Fusobacteriales</taxon>
        <taxon>Fusobacteriaceae</taxon>
        <taxon>Ilyobacter</taxon>
    </lineage>
</organism>
<dbReference type="HOGENOM" id="CLU_3404004_0_0_0"/>
<dbReference type="Proteomes" id="UP000006875">
    <property type="component" value="Chromosome"/>
</dbReference>